<evidence type="ECO:0000313" key="1">
    <source>
        <dbReference type="EMBL" id="DAE28046.1"/>
    </source>
</evidence>
<reference evidence="1" key="1">
    <citation type="journal article" date="2021" name="Proc. Natl. Acad. Sci. U.S.A.">
        <title>A Catalog of Tens of Thousands of Viruses from Human Metagenomes Reveals Hidden Associations with Chronic Diseases.</title>
        <authorList>
            <person name="Tisza M.J."/>
            <person name="Buck C.B."/>
        </authorList>
    </citation>
    <scope>NUCLEOTIDE SEQUENCE</scope>
    <source>
        <strain evidence="1">Ct4yW2</strain>
    </source>
</reference>
<sequence length="320" mass="37090">MIMDIREIIIAGITVALTPVQRSELKGLNIDTTTRFSFYHGTFNGQPFCFASQNGTATLTPANYRRYAERVETIVGVPVVFILEAATYINRSRLIEQGVYFVVSRKYAFLPTLLVNAIEKSRRPKKNRLLSPVAQYLLLYYLQSSLHGSCTIKDFENICPYSYQSIGRGLLDLEQFGLCRSEMIPNVEKRVIFTLPRQELWGKAVPFMRSPIRWVYYTDDDLPDNLMISGINALSHYSHLNPEERRTVAILDRDFKDMMSEGLKVDDMEGKHCIEVWIYHPRMFPDTEYVDKLSLYLSLRHDTDARVEGELEYVIKTIKW</sequence>
<protein>
    <recommendedName>
        <fullName evidence="2">MarR family transcriptional regulator</fullName>
    </recommendedName>
</protein>
<evidence type="ECO:0008006" key="2">
    <source>
        <dbReference type="Google" id="ProtNLM"/>
    </source>
</evidence>
<dbReference type="EMBL" id="BK015849">
    <property type="protein sequence ID" value="DAE28046.1"/>
    <property type="molecule type" value="Genomic_DNA"/>
</dbReference>
<name>A0A8S5R9E9_9CAUD</name>
<organism evidence="1">
    <name type="scientific">Myoviridae sp. ct4yW2</name>
    <dbReference type="NCBI Taxonomy" id="2827286"/>
    <lineage>
        <taxon>Viruses</taxon>
        <taxon>Duplodnaviria</taxon>
        <taxon>Heunggongvirae</taxon>
        <taxon>Uroviricota</taxon>
        <taxon>Caudoviricetes</taxon>
    </lineage>
</organism>
<proteinExistence type="predicted"/>
<accession>A0A8S5R9E9</accession>